<feature type="region of interest" description="Disordered" evidence="4">
    <location>
        <begin position="19"/>
        <end position="44"/>
    </location>
</feature>
<accession>A0A9D5CZ43</accession>
<sequence length="443" mass="49722">MGKASKWLRSFLLGKRIKEEKEKGGHEQSLTKTKSVPVPVTGPKGKRWSFRRSALMGNNSNSQDCIIPTQGLSESHVKQKNQDVAVAITTTAADDAVATAPIDRLSSTNRSHTTRDIEEAAAIKIQSIFRSHLARRALHALKGIVKLQALVRGHLVRKQATATLRCMQALVTVQARACARRIQMFEKAHSIPHTPTIHKRSTHPLYTPSYMDHSVEENVKIVEMDTNESRTNPTSRKSYTIKHNEGIDQRFCKYYHGIHTTTKEDYQQILPNQPATTDINLESGSEHFEEFPFSMPQGSPQCPSVVSISDAIQASFTISRQGSTYPMPHEYPFFPNYMANTESSRAKARSQSAPKQRTVSFERQPSRQRPSVEGRHIPRNVKMQRSASHICSTAKGYRYATSIKLDKSSMSLIESECGSTSTILTNASHRRSLVAYEVYDCQH</sequence>
<dbReference type="OrthoDB" id="685302at2759"/>
<comment type="similarity">
    <text evidence="2">Belongs to the IQD family.</text>
</comment>
<evidence type="ECO:0000256" key="4">
    <source>
        <dbReference type="SAM" id="MobiDB-lite"/>
    </source>
</evidence>
<dbReference type="Proteomes" id="UP001085076">
    <property type="component" value="Miscellaneous, Linkage group lg02"/>
</dbReference>
<reference evidence="6" key="1">
    <citation type="submission" date="2021-03" db="EMBL/GenBank/DDBJ databases">
        <authorList>
            <person name="Li Z."/>
            <person name="Yang C."/>
        </authorList>
    </citation>
    <scope>NUCLEOTIDE SEQUENCE</scope>
    <source>
        <strain evidence="6">Dzin_1.0</strain>
        <tissue evidence="6">Leaf</tissue>
    </source>
</reference>
<reference evidence="6" key="2">
    <citation type="journal article" date="2022" name="Hortic Res">
        <title>The genome of Dioscorea zingiberensis sheds light on the biosynthesis, origin and evolution of the medicinally important diosgenin saponins.</title>
        <authorList>
            <person name="Li Y."/>
            <person name="Tan C."/>
            <person name="Li Z."/>
            <person name="Guo J."/>
            <person name="Li S."/>
            <person name="Chen X."/>
            <person name="Wang C."/>
            <person name="Dai X."/>
            <person name="Yang H."/>
            <person name="Song W."/>
            <person name="Hou L."/>
            <person name="Xu J."/>
            <person name="Tong Z."/>
            <person name="Xu A."/>
            <person name="Yuan X."/>
            <person name="Wang W."/>
            <person name="Yang Q."/>
            <person name="Chen L."/>
            <person name="Sun Z."/>
            <person name="Wang K."/>
            <person name="Pan B."/>
            <person name="Chen J."/>
            <person name="Bao Y."/>
            <person name="Liu F."/>
            <person name="Qi X."/>
            <person name="Gang D.R."/>
            <person name="Wen J."/>
            <person name="Li J."/>
        </authorList>
    </citation>
    <scope>NUCLEOTIDE SEQUENCE</scope>
    <source>
        <strain evidence="6">Dzin_1.0</strain>
    </source>
</reference>
<gene>
    <name evidence="6" type="ORF">J5N97_009914</name>
</gene>
<evidence type="ECO:0000313" key="7">
    <source>
        <dbReference type="Proteomes" id="UP001085076"/>
    </source>
</evidence>
<comment type="subunit">
    <text evidence="3">Binds to multiple calmodulin (CaM) in the presence of Ca(2+) and CaM-like proteins.</text>
</comment>
<dbReference type="PROSITE" id="PS50096">
    <property type="entry name" value="IQ"/>
    <property type="match status" value="2"/>
</dbReference>
<dbReference type="InterPro" id="IPR000048">
    <property type="entry name" value="IQ_motif_EF-hand-BS"/>
</dbReference>
<evidence type="ECO:0000256" key="3">
    <source>
        <dbReference type="ARBA" id="ARBA00024378"/>
    </source>
</evidence>
<organism evidence="6 7">
    <name type="scientific">Dioscorea zingiberensis</name>
    <dbReference type="NCBI Taxonomy" id="325984"/>
    <lineage>
        <taxon>Eukaryota</taxon>
        <taxon>Viridiplantae</taxon>
        <taxon>Streptophyta</taxon>
        <taxon>Embryophyta</taxon>
        <taxon>Tracheophyta</taxon>
        <taxon>Spermatophyta</taxon>
        <taxon>Magnoliopsida</taxon>
        <taxon>Liliopsida</taxon>
        <taxon>Dioscoreales</taxon>
        <taxon>Dioscoreaceae</taxon>
        <taxon>Dioscorea</taxon>
    </lineage>
</organism>
<feature type="domain" description="DUF4005" evidence="5">
    <location>
        <begin position="313"/>
        <end position="373"/>
    </location>
</feature>
<evidence type="ECO:0000313" key="6">
    <source>
        <dbReference type="EMBL" id="KAJ0981659.1"/>
    </source>
</evidence>
<keyword evidence="7" id="KW-1185">Reference proteome</keyword>
<proteinExistence type="inferred from homology"/>
<dbReference type="GO" id="GO:0005516">
    <property type="term" value="F:calmodulin binding"/>
    <property type="evidence" value="ECO:0007669"/>
    <property type="project" value="UniProtKB-KW"/>
</dbReference>
<protein>
    <recommendedName>
        <fullName evidence="5">DUF4005 domain-containing protein</fullName>
    </recommendedName>
</protein>
<dbReference type="Pfam" id="PF00612">
    <property type="entry name" value="IQ"/>
    <property type="match status" value="2"/>
</dbReference>
<dbReference type="PANTHER" id="PTHR32295">
    <property type="entry name" value="IQ-DOMAIN 5-RELATED"/>
    <property type="match status" value="1"/>
</dbReference>
<dbReference type="Pfam" id="PF13178">
    <property type="entry name" value="DUF4005"/>
    <property type="match status" value="1"/>
</dbReference>
<evidence type="ECO:0000256" key="2">
    <source>
        <dbReference type="ARBA" id="ARBA00024341"/>
    </source>
</evidence>
<dbReference type="SMART" id="SM00015">
    <property type="entry name" value="IQ"/>
    <property type="match status" value="2"/>
</dbReference>
<comment type="caution">
    <text evidence="6">The sequence shown here is derived from an EMBL/GenBank/DDBJ whole genome shotgun (WGS) entry which is preliminary data.</text>
</comment>
<feature type="region of interest" description="Disordered" evidence="4">
    <location>
        <begin position="346"/>
        <end position="373"/>
    </location>
</feature>
<feature type="compositionally biased region" description="Polar residues" evidence="4">
    <location>
        <begin position="346"/>
        <end position="369"/>
    </location>
</feature>
<evidence type="ECO:0000259" key="5">
    <source>
        <dbReference type="Pfam" id="PF13178"/>
    </source>
</evidence>
<dbReference type="Gene3D" id="1.20.5.190">
    <property type="match status" value="1"/>
</dbReference>
<keyword evidence="1" id="KW-0112">Calmodulin-binding</keyword>
<dbReference type="CDD" id="cd23767">
    <property type="entry name" value="IQCD"/>
    <property type="match status" value="1"/>
</dbReference>
<dbReference type="InterPro" id="IPR025064">
    <property type="entry name" value="DUF4005"/>
</dbReference>
<dbReference type="PANTHER" id="PTHR32295:SF45">
    <property type="entry name" value="PROTEIN IQ-DOMAIN 19"/>
    <property type="match status" value="1"/>
</dbReference>
<dbReference type="AlphaFoldDB" id="A0A9D5CZ43"/>
<dbReference type="EMBL" id="JAGGNH010000002">
    <property type="protein sequence ID" value="KAJ0981659.1"/>
    <property type="molecule type" value="Genomic_DNA"/>
</dbReference>
<evidence type="ECO:0000256" key="1">
    <source>
        <dbReference type="ARBA" id="ARBA00022860"/>
    </source>
</evidence>
<name>A0A9D5CZ43_9LILI</name>